<evidence type="ECO:0000313" key="3">
    <source>
        <dbReference type="Proteomes" id="UP000005239"/>
    </source>
</evidence>
<dbReference type="SMART" id="SM00034">
    <property type="entry name" value="CLECT"/>
    <property type="match status" value="2"/>
</dbReference>
<dbReference type="Pfam" id="PF00431">
    <property type="entry name" value="CUB"/>
    <property type="match status" value="1"/>
</dbReference>
<dbReference type="CDD" id="cd00041">
    <property type="entry name" value="CUB"/>
    <property type="match status" value="1"/>
</dbReference>
<sequence>MPIVFNTLENPKTHIVYGCKESAGIPVAAGFLSLFETCGRIMKRTLLSLLLIVPSISAGPCPDGYKQAPNGGDCFQTIKYKDFFSGNYLPQSYDAAETDCNNNYWGGLLASLHSSEENDFIGSNCGLSGATLNIGLKCKGRLCKWDDGSPITYTNFAGEGPSDSDGDACYAVKKDCGQQKADCWICRVKARKIECTDEEYERNGGCVSIHLAPLDQKSAQESCPNGGHLVSIHSKNEIIWFTSIALESGVNGSIYIGGQYTNGVFEWADGSYKNYANWANGFPNTIFGACVQMLLDSAFGVQGQWTNVDCTTKMPYFCFRDGATYGPPVAPQPKANPKCLSLHDIYSPNYPLSIPGQQTCEYVIDVNEGSQASIKFTTYDCKSGTTLSFFDGLNSNQPYLTFTSDSPILNQPYSATTNVMKIVFSANDTTIPVGTGWEAEFAEL</sequence>
<dbReference type="SUPFAM" id="SSF49854">
    <property type="entry name" value="Spermadhesin, CUB domain"/>
    <property type="match status" value="1"/>
</dbReference>
<dbReference type="InterPro" id="IPR016186">
    <property type="entry name" value="C-type_lectin-like/link_sf"/>
</dbReference>
<dbReference type="AlphaFoldDB" id="A0A2A6BSN2"/>
<dbReference type="EnsemblMetazoa" id="PPA04669.1">
    <property type="protein sequence ID" value="PPA04669.1"/>
    <property type="gene ID" value="WBGene00094223"/>
</dbReference>
<dbReference type="PROSITE" id="PS50041">
    <property type="entry name" value="C_TYPE_LECTIN_2"/>
    <property type="match status" value="2"/>
</dbReference>
<keyword evidence="3" id="KW-1185">Reference proteome</keyword>
<dbReference type="InterPro" id="IPR035914">
    <property type="entry name" value="Sperma_CUB_dom_sf"/>
</dbReference>
<dbReference type="SMART" id="SM00042">
    <property type="entry name" value="CUB"/>
    <property type="match status" value="1"/>
</dbReference>
<protein>
    <submittedName>
        <fullName evidence="2">CUB domain-containing protein</fullName>
    </submittedName>
</protein>
<dbReference type="CDD" id="cd00037">
    <property type="entry name" value="CLECT"/>
    <property type="match status" value="2"/>
</dbReference>
<evidence type="ECO:0000313" key="2">
    <source>
        <dbReference type="EnsemblMetazoa" id="PPA04669.1"/>
    </source>
</evidence>
<dbReference type="InterPro" id="IPR001304">
    <property type="entry name" value="C-type_lectin-like"/>
</dbReference>
<dbReference type="InterPro" id="IPR000859">
    <property type="entry name" value="CUB_dom"/>
</dbReference>
<gene>
    <name evidence="2" type="primary">WBGene00094223</name>
</gene>
<accession>A0A8R1Y9A2</accession>
<name>A0A2A6BSN2_PRIPA</name>
<accession>A0A2A6BSN2</accession>
<dbReference type="Proteomes" id="UP000005239">
    <property type="component" value="Unassembled WGS sequence"/>
</dbReference>
<dbReference type="Gene3D" id="3.10.100.10">
    <property type="entry name" value="Mannose-Binding Protein A, subunit A"/>
    <property type="match status" value="2"/>
</dbReference>
<dbReference type="PANTHER" id="PTHR22991">
    <property type="entry name" value="PROTEIN CBG13490"/>
    <property type="match status" value="1"/>
</dbReference>
<dbReference type="InterPro" id="IPR050976">
    <property type="entry name" value="Snaclec"/>
</dbReference>
<reference evidence="2" key="2">
    <citation type="submission" date="2022-06" db="UniProtKB">
        <authorList>
            <consortium name="EnsemblMetazoa"/>
        </authorList>
    </citation>
    <scope>IDENTIFICATION</scope>
    <source>
        <strain evidence="2">PS312</strain>
    </source>
</reference>
<proteinExistence type="predicted"/>
<dbReference type="SUPFAM" id="SSF56436">
    <property type="entry name" value="C-type lectin-like"/>
    <property type="match status" value="2"/>
</dbReference>
<dbReference type="InterPro" id="IPR016187">
    <property type="entry name" value="CTDL_fold"/>
</dbReference>
<dbReference type="Pfam" id="PF00059">
    <property type="entry name" value="Lectin_C"/>
    <property type="match status" value="2"/>
</dbReference>
<evidence type="ECO:0000256" key="1">
    <source>
        <dbReference type="ARBA" id="ARBA00023157"/>
    </source>
</evidence>
<dbReference type="PANTHER" id="PTHR22991:SF41">
    <property type="entry name" value="CUB DOMAIN-CONTAINING PROTEIN-RELATED"/>
    <property type="match status" value="1"/>
</dbReference>
<reference evidence="3" key="1">
    <citation type="journal article" date="2008" name="Nat. Genet.">
        <title>The Pristionchus pacificus genome provides a unique perspective on nematode lifestyle and parasitism.</title>
        <authorList>
            <person name="Dieterich C."/>
            <person name="Clifton S.W."/>
            <person name="Schuster L.N."/>
            <person name="Chinwalla A."/>
            <person name="Delehaunty K."/>
            <person name="Dinkelacker I."/>
            <person name="Fulton L."/>
            <person name="Fulton R."/>
            <person name="Godfrey J."/>
            <person name="Minx P."/>
            <person name="Mitreva M."/>
            <person name="Roeseler W."/>
            <person name="Tian H."/>
            <person name="Witte H."/>
            <person name="Yang S.P."/>
            <person name="Wilson R.K."/>
            <person name="Sommer R.J."/>
        </authorList>
    </citation>
    <scope>NUCLEOTIDE SEQUENCE [LARGE SCALE GENOMIC DNA]</scope>
    <source>
        <strain evidence="3">PS312</strain>
    </source>
</reference>
<organism evidence="2 3">
    <name type="scientific">Pristionchus pacificus</name>
    <name type="common">Parasitic nematode worm</name>
    <dbReference type="NCBI Taxonomy" id="54126"/>
    <lineage>
        <taxon>Eukaryota</taxon>
        <taxon>Metazoa</taxon>
        <taxon>Ecdysozoa</taxon>
        <taxon>Nematoda</taxon>
        <taxon>Chromadorea</taxon>
        <taxon>Rhabditida</taxon>
        <taxon>Rhabditina</taxon>
        <taxon>Diplogasteromorpha</taxon>
        <taxon>Diplogasteroidea</taxon>
        <taxon>Neodiplogasteridae</taxon>
        <taxon>Pristionchus</taxon>
    </lineage>
</organism>
<keyword evidence="1" id="KW-1015">Disulfide bond</keyword>
<dbReference type="OrthoDB" id="5850716at2759"/>
<dbReference type="Gene3D" id="2.60.120.290">
    <property type="entry name" value="Spermadhesin, CUB domain"/>
    <property type="match status" value="1"/>
</dbReference>